<proteinExistence type="predicted"/>
<dbReference type="RefSeq" id="WP_323327412.1">
    <property type="nucleotide sequence ID" value="NZ_JAYGIL010000006.1"/>
</dbReference>
<dbReference type="Proteomes" id="UP001303899">
    <property type="component" value="Unassembled WGS sequence"/>
</dbReference>
<evidence type="ECO:0000313" key="3">
    <source>
        <dbReference type="Proteomes" id="UP001303899"/>
    </source>
</evidence>
<protein>
    <submittedName>
        <fullName evidence="2">Uncharacterized protein</fullName>
    </submittedName>
</protein>
<evidence type="ECO:0000313" key="2">
    <source>
        <dbReference type="EMBL" id="MEA5402655.1"/>
    </source>
</evidence>
<name>A0ABU5S2F7_9BACT</name>
<organism evidence="2 3">
    <name type="scientific">Arcicella gelida</name>
    <dbReference type="NCBI Taxonomy" id="2984195"/>
    <lineage>
        <taxon>Bacteria</taxon>
        <taxon>Pseudomonadati</taxon>
        <taxon>Bacteroidota</taxon>
        <taxon>Cytophagia</taxon>
        <taxon>Cytophagales</taxon>
        <taxon>Flectobacillaceae</taxon>
        <taxon>Arcicella</taxon>
    </lineage>
</organism>
<feature type="compositionally biased region" description="Basic and acidic residues" evidence="1">
    <location>
        <begin position="10"/>
        <end position="23"/>
    </location>
</feature>
<gene>
    <name evidence="2" type="ORF">VB776_07000</name>
</gene>
<keyword evidence="3" id="KW-1185">Reference proteome</keyword>
<accession>A0ABU5S2F7</accession>
<evidence type="ECO:0000256" key="1">
    <source>
        <dbReference type="SAM" id="MobiDB-lite"/>
    </source>
</evidence>
<sequence>MMIITIPKRPGHEQREATKESKKQDLQDYFHSLDIVDTECDILGNRLLDSDENCKLKSNIRINQTRTKLSYE</sequence>
<dbReference type="EMBL" id="JAYGIL010000006">
    <property type="protein sequence ID" value="MEA5402655.1"/>
    <property type="molecule type" value="Genomic_DNA"/>
</dbReference>
<comment type="caution">
    <text evidence="2">The sequence shown here is derived from an EMBL/GenBank/DDBJ whole genome shotgun (WGS) entry which is preliminary data.</text>
</comment>
<feature type="region of interest" description="Disordered" evidence="1">
    <location>
        <begin position="1"/>
        <end position="23"/>
    </location>
</feature>
<reference evidence="2 3" key="1">
    <citation type="submission" date="2023-12" db="EMBL/GenBank/DDBJ databases">
        <title>Novel species of the genus Arcicella isolated from rivers.</title>
        <authorList>
            <person name="Lu H."/>
        </authorList>
    </citation>
    <scope>NUCLEOTIDE SEQUENCE [LARGE SCALE GENOMIC DNA]</scope>
    <source>
        <strain evidence="2 3">DC2W</strain>
    </source>
</reference>